<evidence type="ECO:0000313" key="3">
    <source>
        <dbReference type="Proteomes" id="UP000314294"/>
    </source>
</evidence>
<feature type="compositionally biased region" description="Basic and acidic residues" evidence="1">
    <location>
        <begin position="61"/>
        <end position="74"/>
    </location>
</feature>
<gene>
    <name evidence="2" type="ORF">EYF80_038806</name>
</gene>
<organism evidence="2 3">
    <name type="scientific">Liparis tanakae</name>
    <name type="common">Tanaka's snailfish</name>
    <dbReference type="NCBI Taxonomy" id="230148"/>
    <lineage>
        <taxon>Eukaryota</taxon>
        <taxon>Metazoa</taxon>
        <taxon>Chordata</taxon>
        <taxon>Craniata</taxon>
        <taxon>Vertebrata</taxon>
        <taxon>Euteleostomi</taxon>
        <taxon>Actinopterygii</taxon>
        <taxon>Neopterygii</taxon>
        <taxon>Teleostei</taxon>
        <taxon>Neoteleostei</taxon>
        <taxon>Acanthomorphata</taxon>
        <taxon>Eupercaria</taxon>
        <taxon>Perciformes</taxon>
        <taxon>Cottioidei</taxon>
        <taxon>Cottales</taxon>
        <taxon>Liparidae</taxon>
        <taxon>Liparis</taxon>
    </lineage>
</organism>
<comment type="caution">
    <text evidence="2">The sequence shown here is derived from an EMBL/GenBank/DDBJ whole genome shotgun (WGS) entry which is preliminary data.</text>
</comment>
<accession>A0A4Z2GE57</accession>
<evidence type="ECO:0000313" key="2">
    <source>
        <dbReference type="EMBL" id="TNN51004.1"/>
    </source>
</evidence>
<protein>
    <submittedName>
        <fullName evidence="2">Uncharacterized protein</fullName>
    </submittedName>
</protein>
<proteinExistence type="predicted"/>
<name>A0A4Z2GE57_9TELE</name>
<sequence length="221" mass="23666">MALLFGPADAKSQGSDSRFRVKVPAVVVGEGPLRVPLGGRQRPQLAHQRVVGLRAAEREPLEFNRTNAPKEDALNSKTGPNSVSCVPEAVVCVLQRNLPAALDQDQDQKESSRGNDAAGSSSAGSWCLSLAVLSHFVLLYTVTGWKEDGPARAGHLWPLSADRSTCYSRPIRHTGPESTSAAFAQRGKPAAVMRDASCYLGVKIKHARLTPSGGEYRGKRP</sequence>
<dbReference type="EMBL" id="SRLO01000598">
    <property type="protein sequence ID" value="TNN51004.1"/>
    <property type="molecule type" value="Genomic_DNA"/>
</dbReference>
<dbReference type="Proteomes" id="UP000314294">
    <property type="component" value="Unassembled WGS sequence"/>
</dbReference>
<reference evidence="2 3" key="1">
    <citation type="submission" date="2019-03" db="EMBL/GenBank/DDBJ databases">
        <title>First draft genome of Liparis tanakae, snailfish: a comprehensive survey of snailfish specific genes.</title>
        <authorList>
            <person name="Kim W."/>
            <person name="Song I."/>
            <person name="Jeong J.-H."/>
            <person name="Kim D."/>
            <person name="Kim S."/>
            <person name="Ryu S."/>
            <person name="Song J.Y."/>
            <person name="Lee S.K."/>
        </authorList>
    </citation>
    <scope>NUCLEOTIDE SEQUENCE [LARGE SCALE GENOMIC DNA]</scope>
    <source>
        <tissue evidence="2">Muscle</tissue>
    </source>
</reference>
<dbReference type="AlphaFoldDB" id="A0A4Z2GE57"/>
<keyword evidence="3" id="KW-1185">Reference proteome</keyword>
<evidence type="ECO:0000256" key="1">
    <source>
        <dbReference type="SAM" id="MobiDB-lite"/>
    </source>
</evidence>
<feature type="region of interest" description="Disordered" evidence="1">
    <location>
        <begin position="61"/>
        <end position="80"/>
    </location>
</feature>